<dbReference type="EMBL" id="FN430332">
    <property type="protein sequence ID" value="CAZ84734.1"/>
    <property type="molecule type" value="Genomic_DNA"/>
</dbReference>
<sequence length="89" mass="9720">MEAFSIPGARDGRLCNCTVPCSWYDRAVRGSSKRGGGKVGDAAIDVFCKRLTVATGQIAKERTHTHTKKKTPVGYSRARVSERYSITIS</sequence>
<keyword evidence="2" id="KW-1185">Reference proteome</keyword>
<dbReference type="AlphaFoldDB" id="D5GJP1"/>
<evidence type="ECO:0000313" key="1">
    <source>
        <dbReference type="EMBL" id="CAZ84734.1"/>
    </source>
</evidence>
<dbReference type="InParanoid" id="D5GJP1"/>
<proteinExistence type="predicted"/>
<reference evidence="1 2" key="1">
    <citation type="journal article" date="2010" name="Nature">
        <title>Perigord black truffle genome uncovers evolutionary origins and mechanisms of symbiosis.</title>
        <authorList>
            <person name="Martin F."/>
            <person name="Kohler A."/>
            <person name="Murat C."/>
            <person name="Balestrini R."/>
            <person name="Coutinho P.M."/>
            <person name="Jaillon O."/>
            <person name="Montanini B."/>
            <person name="Morin E."/>
            <person name="Noel B."/>
            <person name="Percudani R."/>
            <person name="Porcel B."/>
            <person name="Rubini A."/>
            <person name="Amicucci A."/>
            <person name="Amselem J."/>
            <person name="Anthouard V."/>
            <person name="Arcioni S."/>
            <person name="Artiguenave F."/>
            <person name="Aury J.M."/>
            <person name="Ballario P."/>
            <person name="Bolchi A."/>
            <person name="Brenna A."/>
            <person name="Brun A."/>
            <person name="Buee M."/>
            <person name="Cantarel B."/>
            <person name="Chevalier G."/>
            <person name="Couloux A."/>
            <person name="Da Silva C."/>
            <person name="Denoeud F."/>
            <person name="Duplessis S."/>
            <person name="Ghignone S."/>
            <person name="Hilselberger B."/>
            <person name="Iotti M."/>
            <person name="Marcais B."/>
            <person name="Mello A."/>
            <person name="Miranda M."/>
            <person name="Pacioni G."/>
            <person name="Quesneville H."/>
            <person name="Riccioni C."/>
            <person name="Ruotolo R."/>
            <person name="Splivallo R."/>
            <person name="Stocchi V."/>
            <person name="Tisserant E."/>
            <person name="Viscomi A.R."/>
            <person name="Zambonelli A."/>
            <person name="Zampieri E."/>
            <person name="Henrissat B."/>
            <person name="Lebrun M.H."/>
            <person name="Paolocci F."/>
            <person name="Bonfante P."/>
            <person name="Ottonello S."/>
            <person name="Wincker P."/>
        </authorList>
    </citation>
    <scope>NUCLEOTIDE SEQUENCE [LARGE SCALE GENOMIC DNA]</scope>
    <source>
        <strain evidence="1 2">Mel28</strain>
    </source>
</reference>
<protein>
    <submittedName>
        <fullName evidence="1">(Perigord truffle) hypothetical protein</fullName>
    </submittedName>
</protein>
<dbReference type="HOGENOM" id="CLU_2456400_0_0_1"/>
<accession>D5GJP1</accession>
<dbReference type="RefSeq" id="XP_002840543.1">
    <property type="nucleotide sequence ID" value="XM_002840497.1"/>
</dbReference>
<gene>
    <name evidence="1" type="ORF">GSTUM_00009093001</name>
</gene>
<evidence type="ECO:0000313" key="2">
    <source>
        <dbReference type="Proteomes" id="UP000006911"/>
    </source>
</evidence>
<name>D5GJP1_TUBMM</name>
<dbReference type="Proteomes" id="UP000006911">
    <property type="component" value="Unassembled WGS sequence"/>
</dbReference>
<organism evidence="1 2">
    <name type="scientific">Tuber melanosporum (strain Mel28)</name>
    <name type="common">Perigord black truffle</name>
    <dbReference type="NCBI Taxonomy" id="656061"/>
    <lineage>
        <taxon>Eukaryota</taxon>
        <taxon>Fungi</taxon>
        <taxon>Dikarya</taxon>
        <taxon>Ascomycota</taxon>
        <taxon>Pezizomycotina</taxon>
        <taxon>Pezizomycetes</taxon>
        <taxon>Pezizales</taxon>
        <taxon>Tuberaceae</taxon>
        <taxon>Tuber</taxon>
    </lineage>
</organism>
<dbReference type="KEGG" id="tml:GSTUM_00009093001"/>
<dbReference type="GeneID" id="9186768"/>